<dbReference type="InterPro" id="IPR002312">
    <property type="entry name" value="Asp/Asn-tRNA-synth_IIb"/>
</dbReference>
<evidence type="ECO:0000256" key="5">
    <source>
        <dbReference type="ARBA" id="ARBA00022840"/>
    </source>
</evidence>
<evidence type="ECO:0000256" key="2">
    <source>
        <dbReference type="ARBA" id="ARBA00012816"/>
    </source>
</evidence>
<dbReference type="InterPro" id="IPR004364">
    <property type="entry name" value="Aa-tRNA-synt_II"/>
</dbReference>
<dbReference type="InterPro" id="IPR004365">
    <property type="entry name" value="NA-bd_OB_tRNA"/>
</dbReference>
<dbReference type="PROSITE" id="PS50862">
    <property type="entry name" value="AA_TRNA_LIGASE_II"/>
    <property type="match status" value="1"/>
</dbReference>
<organism evidence="10 11">
    <name type="scientific">Coniochaeta pulveracea</name>
    <dbReference type="NCBI Taxonomy" id="177199"/>
    <lineage>
        <taxon>Eukaryota</taxon>
        <taxon>Fungi</taxon>
        <taxon>Dikarya</taxon>
        <taxon>Ascomycota</taxon>
        <taxon>Pezizomycotina</taxon>
        <taxon>Sordariomycetes</taxon>
        <taxon>Sordariomycetidae</taxon>
        <taxon>Coniochaetales</taxon>
        <taxon>Coniochaetaceae</taxon>
        <taxon>Coniochaeta</taxon>
    </lineage>
</organism>
<feature type="region of interest" description="Disordered" evidence="8">
    <location>
        <begin position="467"/>
        <end position="492"/>
    </location>
</feature>
<dbReference type="PRINTS" id="PR01042">
    <property type="entry name" value="TRNASYNTHASP"/>
</dbReference>
<comment type="caution">
    <text evidence="10">The sequence shown here is derived from an EMBL/GenBank/DDBJ whole genome shotgun (WGS) entry which is preliminary data.</text>
</comment>
<feature type="domain" description="Aminoacyl-transfer RNA synthetases class-II family profile" evidence="9">
    <location>
        <begin position="176"/>
        <end position="539"/>
    </location>
</feature>
<dbReference type="SUPFAM" id="SSF50249">
    <property type="entry name" value="Nucleic acid-binding proteins"/>
    <property type="match status" value="1"/>
</dbReference>
<keyword evidence="3" id="KW-0436">Ligase</keyword>
<dbReference type="EMBL" id="QVQW01000019">
    <property type="protein sequence ID" value="RKU45640.1"/>
    <property type="molecule type" value="Genomic_DNA"/>
</dbReference>
<dbReference type="CDD" id="cd00776">
    <property type="entry name" value="AsxRS_core"/>
    <property type="match status" value="1"/>
</dbReference>
<gene>
    <name evidence="10" type="primary">SLM5</name>
    <name evidence="10" type="ORF">DL546_002255</name>
</gene>
<dbReference type="GO" id="GO:0004816">
    <property type="term" value="F:asparagine-tRNA ligase activity"/>
    <property type="evidence" value="ECO:0007669"/>
    <property type="project" value="UniProtKB-EC"/>
</dbReference>
<dbReference type="PANTHER" id="PTHR22594">
    <property type="entry name" value="ASPARTYL/LYSYL-TRNA SYNTHETASE"/>
    <property type="match status" value="1"/>
</dbReference>
<evidence type="ECO:0000259" key="9">
    <source>
        <dbReference type="PROSITE" id="PS50862"/>
    </source>
</evidence>
<dbReference type="SUPFAM" id="SSF55681">
    <property type="entry name" value="Class II aaRS and biotin synthetases"/>
    <property type="match status" value="1"/>
</dbReference>
<evidence type="ECO:0000256" key="3">
    <source>
        <dbReference type="ARBA" id="ARBA00022598"/>
    </source>
</evidence>
<keyword evidence="4" id="KW-0547">Nucleotide-binding</keyword>
<dbReference type="InterPro" id="IPR004522">
    <property type="entry name" value="Asn-tRNA-ligase"/>
</dbReference>
<accession>A0A420YD37</accession>
<evidence type="ECO:0000256" key="1">
    <source>
        <dbReference type="ARBA" id="ARBA00008226"/>
    </source>
</evidence>
<dbReference type="InterPro" id="IPR012340">
    <property type="entry name" value="NA-bd_OB-fold"/>
</dbReference>
<dbReference type="PANTHER" id="PTHR22594:SF34">
    <property type="entry name" value="ASPARAGINE--TRNA LIGASE, MITOCHONDRIAL-RELATED"/>
    <property type="match status" value="1"/>
</dbReference>
<dbReference type="STRING" id="177199.A0A420YD37"/>
<dbReference type="GO" id="GO:0003676">
    <property type="term" value="F:nucleic acid binding"/>
    <property type="evidence" value="ECO:0007669"/>
    <property type="project" value="InterPro"/>
</dbReference>
<proteinExistence type="inferred from homology"/>
<dbReference type="Pfam" id="PF00152">
    <property type="entry name" value="tRNA-synt_2"/>
    <property type="match status" value="1"/>
</dbReference>
<dbReference type="NCBIfam" id="TIGR00457">
    <property type="entry name" value="asnS"/>
    <property type="match status" value="1"/>
</dbReference>
<dbReference type="GO" id="GO:0005524">
    <property type="term" value="F:ATP binding"/>
    <property type="evidence" value="ECO:0007669"/>
    <property type="project" value="UniProtKB-KW"/>
</dbReference>
<reference evidence="10 11" key="1">
    <citation type="submission" date="2018-08" db="EMBL/GenBank/DDBJ databases">
        <title>Draft genome of the lignicolous fungus Coniochaeta pulveracea.</title>
        <authorList>
            <person name="Borstlap C.J."/>
            <person name="De Witt R.N."/>
            <person name="Botha A."/>
            <person name="Volschenk H."/>
        </authorList>
    </citation>
    <scope>NUCLEOTIDE SEQUENCE [LARGE SCALE GENOMIC DNA]</scope>
    <source>
        <strain evidence="10 11">CAB683</strain>
    </source>
</reference>
<name>A0A420YD37_9PEZI</name>
<dbReference type="InterPro" id="IPR045864">
    <property type="entry name" value="aa-tRNA-synth_II/BPL/LPL"/>
</dbReference>
<dbReference type="Gene3D" id="2.40.50.140">
    <property type="entry name" value="Nucleic acid-binding proteins"/>
    <property type="match status" value="1"/>
</dbReference>
<dbReference type="GO" id="GO:0005739">
    <property type="term" value="C:mitochondrion"/>
    <property type="evidence" value="ECO:0007669"/>
    <property type="project" value="TreeGrafter"/>
</dbReference>
<sequence length="547" mass="60158">MRAASLARLTRLPARQSICRGPFDSIRLRAGSGSRSCGRALSTQPTPGASVAKLLDWKPEAEVRNVVVNGYIRSVRSMKARSFVALSDGSSLVSLQAMVPADRADGLTVGAAVRLTGSWVSSPGASQSHELHVDQVKILGPSDAKTFPIQKKYQTPEYLRTMPHLRSRTPYNAALLRLRSSAMASLTHFFASRDFTQTHPPVITSSDCEGAGEVFTVTPANQPADADGNESFFRSPKYLTVSTQLHLEALAQSVGNVWTLAPTFRAEKSDTSRHLAEFYMLEAEMTFVDDMGSVMDLAEDMLRHLSTSLYATQVAHELFTRSPHLGSDLVPAEEVKQRWEGLMQPSWPRITYTEAINILSEKADMFEFRPVWGNGLQAEHERYIAQHIGGGRPVFVTDYPRDIKAFYMRQQPDSGMDKVPAGSAPGPTVECFDLLVPELCEIAGGSMREHRLPNLLEAMKRHGIATSSRLDNAGPSTSVPSTSGKGETATDANSDSTLDWYVDLRRWGCPPHGGFGIGFDRLLCYLSGVRTIRDVVAFPRWFGRCDC</sequence>
<keyword evidence="6" id="KW-0648">Protein biosynthesis</keyword>
<keyword evidence="11" id="KW-1185">Reference proteome</keyword>
<dbReference type="Proteomes" id="UP000275385">
    <property type="component" value="Unassembled WGS sequence"/>
</dbReference>
<dbReference type="InterPro" id="IPR006195">
    <property type="entry name" value="aa-tRNA-synth_II"/>
</dbReference>
<evidence type="ECO:0000256" key="8">
    <source>
        <dbReference type="SAM" id="MobiDB-lite"/>
    </source>
</evidence>
<dbReference type="EC" id="6.1.1.22" evidence="2"/>
<dbReference type="AlphaFoldDB" id="A0A420YD37"/>
<comment type="similarity">
    <text evidence="1">Belongs to the class-II aminoacyl-tRNA synthetase family.</text>
</comment>
<protein>
    <recommendedName>
        <fullName evidence="2">asparagine--tRNA ligase</fullName>
        <ecNumber evidence="2">6.1.1.22</ecNumber>
    </recommendedName>
</protein>
<dbReference type="Gene3D" id="3.30.930.10">
    <property type="entry name" value="Bira Bifunctional Protein, Domain 2"/>
    <property type="match status" value="1"/>
</dbReference>
<keyword evidence="5" id="KW-0067">ATP-binding</keyword>
<evidence type="ECO:0000256" key="7">
    <source>
        <dbReference type="ARBA" id="ARBA00023146"/>
    </source>
</evidence>
<evidence type="ECO:0000256" key="4">
    <source>
        <dbReference type="ARBA" id="ARBA00022741"/>
    </source>
</evidence>
<dbReference type="GO" id="GO:0006421">
    <property type="term" value="P:asparaginyl-tRNA aminoacylation"/>
    <property type="evidence" value="ECO:0007669"/>
    <property type="project" value="InterPro"/>
</dbReference>
<keyword evidence="7 10" id="KW-0030">Aminoacyl-tRNA synthetase</keyword>
<evidence type="ECO:0000256" key="6">
    <source>
        <dbReference type="ARBA" id="ARBA00022917"/>
    </source>
</evidence>
<dbReference type="Pfam" id="PF01336">
    <property type="entry name" value="tRNA_anti-codon"/>
    <property type="match status" value="1"/>
</dbReference>
<dbReference type="OrthoDB" id="43906at2759"/>
<evidence type="ECO:0000313" key="11">
    <source>
        <dbReference type="Proteomes" id="UP000275385"/>
    </source>
</evidence>
<evidence type="ECO:0000313" key="10">
    <source>
        <dbReference type="EMBL" id="RKU45640.1"/>
    </source>
</evidence>
<dbReference type="CDD" id="cd04318">
    <property type="entry name" value="EcAsnRS_like_N"/>
    <property type="match status" value="1"/>
</dbReference>